<sequence>MCLFVLRGESGLMPAATTVVTSTDTSTPLVTARRRGVDWRVKFAALSLIWGFSFLFMKVGNRGFAPLQVTLGRLVAGTAVLLVALAVKRQPLPRGMGLWVRLAVAGFLLNALPFALFAYSEERIPSQLAGICNATSPLWGMALSVVALTEDRPTRRRVAGLGLGFLGVLTVLGAWQGFRGVDPLGAAMALAASLSYPVGWIWVRRTLAGRTESHLTLTSGQLLLAAAQLAVVTGFGTHLPGSFELAPTLSVLALGVLGTGLAFLLQYGLVAEVGPTTAQTVTYLTPLVATVAGVTVLGEALHWNTLVGAVIVLLGAALVQRGS</sequence>
<proteinExistence type="inferred from homology"/>
<comment type="subcellular location">
    <subcellularLocation>
        <location evidence="1">Membrane</location>
        <topology evidence="1">Multi-pass membrane protein</topology>
    </subcellularLocation>
</comment>
<feature type="transmembrane region" description="Helical" evidence="6">
    <location>
        <begin position="184"/>
        <end position="203"/>
    </location>
</feature>
<evidence type="ECO:0000259" key="7">
    <source>
        <dbReference type="Pfam" id="PF00892"/>
    </source>
</evidence>
<feature type="transmembrane region" description="Helical" evidence="6">
    <location>
        <begin position="303"/>
        <end position="319"/>
    </location>
</feature>
<evidence type="ECO:0000256" key="2">
    <source>
        <dbReference type="ARBA" id="ARBA00007362"/>
    </source>
</evidence>
<evidence type="ECO:0000313" key="9">
    <source>
        <dbReference type="Proteomes" id="UP000183015"/>
    </source>
</evidence>
<dbReference type="PANTHER" id="PTHR32322:SF9">
    <property type="entry name" value="AMINO-ACID METABOLITE EFFLUX PUMP-RELATED"/>
    <property type="match status" value="1"/>
</dbReference>
<dbReference type="PANTHER" id="PTHR32322">
    <property type="entry name" value="INNER MEMBRANE TRANSPORTER"/>
    <property type="match status" value="1"/>
</dbReference>
<feature type="transmembrane region" description="Helical" evidence="6">
    <location>
        <begin position="67"/>
        <end position="87"/>
    </location>
</feature>
<accession>A0A1H7HZ99</accession>
<protein>
    <submittedName>
        <fullName evidence="8">Permease of the drug/metabolite transporter (DMT) superfamily</fullName>
    </submittedName>
</protein>
<dbReference type="AlphaFoldDB" id="A0A1H7HZ99"/>
<feature type="transmembrane region" description="Helical" evidence="6">
    <location>
        <begin position="43"/>
        <end position="61"/>
    </location>
</feature>
<dbReference type="SUPFAM" id="SSF103481">
    <property type="entry name" value="Multidrug resistance efflux transporter EmrE"/>
    <property type="match status" value="2"/>
</dbReference>
<evidence type="ECO:0000256" key="6">
    <source>
        <dbReference type="SAM" id="Phobius"/>
    </source>
</evidence>
<evidence type="ECO:0000256" key="3">
    <source>
        <dbReference type="ARBA" id="ARBA00022692"/>
    </source>
</evidence>
<feature type="transmembrane region" description="Helical" evidence="6">
    <location>
        <begin position="99"/>
        <end position="120"/>
    </location>
</feature>
<keyword evidence="9" id="KW-1185">Reference proteome</keyword>
<feature type="domain" description="EamA" evidence="7">
    <location>
        <begin position="45"/>
        <end position="172"/>
    </location>
</feature>
<dbReference type="eggNOG" id="COG0697">
    <property type="taxonomic scope" value="Bacteria"/>
</dbReference>
<feature type="domain" description="EamA" evidence="7">
    <location>
        <begin position="184"/>
        <end position="319"/>
    </location>
</feature>
<evidence type="ECO:0000256" key="4">
    <source>
        <dbReference type="ARBA" id="ARBA00022989"/>
    </source>
</evidence>
<keyword evidence="3 6" id="KW-0812">Transmembrane</keyword>
<evidence type="ECO:0000256" key="5">
    <source>
        <dbReference type="ARBA" id="ARBA00023136"/>
    </source>
</evidence>
<feature type="transmembrane region" description="Helical" evidence="6">
    <location>
        <begin position="158"/>
        <end position="178"/>
    </location>
</feature>
<feature type="transmembrane region" description="Helical" evidence="6">
    <location>
        <begin position="126"/>
        <end position="146"/>
    </location>
</feature>
<feature type="transmembrane region" description="Helical" evidence="6">
    <location>
        <begin position="249"/>
        <end position="269"/>
    </location>
</feature>
<dbReference type="InterPro" id="IPR037185">
    <property type="entry name" value="EmrE-like"/>
</dbReference>
<dbReference type="InterPro" id="IPR050638">
    <property type="entry name" value="AA-Vitamin_Transporters"/>
</dbReference>
<evidence type="ECO:0000256" key="1">
    <source>
        <dbReference type="ARBA" id="ARBA00004141"/>
    </source>
</evidence>
<comment type="similarity">
    <text evidence="2">Belongs to the EamA transporter family.</text>
</comment>
<dbReference type="InterPro" id="IPR000620">
    <property type="entry name" value="EamA_dom"/>
</dbReference>
<dbReference type="EMBL" id="FOAZ01000002">
    <property type="protein sequence ID" value="SEK53555.1"/>
    <property type="molecule type" value="Genomic_DNA"/>
</dbReference>
<reference evidence="9" key="1">
    <citation type="submission" date="2016-10" db="EMBL/GenBank/DDBJ databases">
        <authorList>
            <person name="Varghese N."/>
        </authorList>
    </citation>
    <scope>NUCLEOTIDE SEQUENCE [LARGE SCALE GENOMIC DNA]</scope>
    <source>
        <strain evidence="9">DSM 45096 / BCRC 16803 / CGMCC 4.1857 / CIP 109030 / JCM 12277 / KCTC 19219 / NBRC 100920 / 33214</strain>
    </source>
</reference>
<organism evidence="8 9">
    <name type="scientific">Streptacidiphilus jiangxiensis</name>
    <dbReference type="NCBI Taxonomy" id="235985"/>
    <lineage>
        <taxon>Bacteria</taxon>
        <taxon>Bacillati</taxon>
        <taxon>Actinomycetota</taxon>
        <taxon>Actinomycetes</taxon>
        <taxon>Kitasatosporales</taxon>
        <taxon>Streptomycetaceae</taxon>
        <taxon>Streptacidiphilus</taxon>
    </lineage>
</organism>
<gene>
    <name evidence="8" type="ORF">SAMN05414137_102349</name>
</gene>
<dbReference type="GO" id="GO:0016020">
    <property type="term" value="C:membrane"/>
    <property type="evidence" value="ECO:0007669"/>
    <property type="project" value="UniProtKB-SubCell"/>
</dbReference>
<feature type="transmembrane region" description="Helical" evidence="6">
    <location>
        <begin position="215"/>
        <end position="237"/>
    </location>
</feature>
<dbReference type="Proteomes" id="UP000183015">
    <property type="component" value="Unassembled WGS sequence"/>
</dbReference>
<evidence type="ECO:0000313" key="8">
    <source>
        <dbReference type="EMBL" id="SEK53555.1"/>
    </source>
</evidence>
<keyword evidence="5 6" id="KW-0472">Membrane</keyword>
<dbReference type="Pfam" id="PF00892">
    <property type="entry name" value="EamA"/>
    <property type="match status" value="2"/>
</dbReference>
<name>A0A1H7HZ99_STRJI</name>
<feature type="transmembrane region" description="Helical" evidence="6">
    <location>
        <begin position="281"/>
        <end position="297"/>
    </location>
</feature>
<keyword evidence="4 6" id="KW-1133">Transmembrane helix</keyword>